<proteinExistence type="inferred from homology"/>
<dbReference type="RefSeq" id="WP_045356341.1">
    <property type="nucleotide sequence ID" value="NZ_BLWZ01000071.1"/>
</dbReference>
<accession>A0ABU6KRW0</accession>
<evidence type="ECO:0000256" key="5">
    <source>
        <dbReference type="SAM" id="SignalP"/>
    </source>
</evidence>
<evidence type="ECO:0000256" key="4">
    <source>
        <dbReference type="ARBA" id="ARBA00023263"/>
    </source>
</evidence>
<evidence type="ECO:0000313" key="7">
    <source>
        <dbReference type="Proteomes" id="UP001175344"/>
    </source>
</evidence>
<keyword evidence="3 5" id="KW-0732">Signal</keyword>
<feature type="chain" id="PRO_5046040972" evidence="5">
    <location>
        <begin position="20"/>
        <end position="168"/>
    </location>
</feature>
<dbReference type="SUPFAM" id="SSF49401">
    <property type="entry name" value="Bacterial adhesins"/>
    <property type="match status" value="1"/>
</dbReference>
<dbReference type="PANTHER" id="PTHR33420:SF3">
    <property type="entry name" value="FIMBRIAL SUBUNIT ELFA"/>
    <property type="match status" value="1"/>
</dbReference>
<evidence type="ECO:0000256" key="2">
    <source>
        <dbReference type="ARBA" id="ARBA00006671"/>
    </source>
</evidence>
<dbReference type="Proteomes" id="UP001175344">
    <property type="component" value="Unassembled WGS sequence"/>
</dbReference>
<name>A0ABU6KRW0_ENTAS</name>
<gene>
    <name evidence="6" type="ORF">QAA55_005200</name>
</gene>
<evidence type="ECO:0000256" key="1">
    <source>
        <dbReference type="ARBA" id="ARBA00004561"/>
    </source>
</evidence>
<sequence>MLFRYFFATLFILTIPCQAKIASHGKVNMQGSILESACSININSQYQDILLKTIPVGELLHNNNGPMTPLDIKLVNCSNLPGEYRFRVTFYGDNAGDGRFGFTGSAEGVSLRISTIQGEEAVPGIPMTESQLQGGTNVLRYQLRLTGNGQDLKAGTYQTLLRMNLEYY</sequence>
<dbReference type="InterPro" id="IPR008966">
    <property type="entry name" value="Adhesion_dom_sf"/>
</dbReference>
<comment type="similarity">
    <text evidence="2">Belongs to the fimbrial protein family.</text>
</comment>
<dbReference type="InterPro" id="IPR036937">
    <property type="entry name" value="Adhesion_dom_fimbrial_sf"/>
</dbReference>
<evidence type="ECO:0000256" key="3">
    <source>
        <dbReference type="ARBA" id="ARBA00022729"/>
    </source>
</evidence>
<evidence type="ECO:0000313" key="6">
    <source>
        <dbReference type="EMBL" id="MEC5727808.1"/>
    </source>
</evidence>
<feature type="signal peptide" evidence="5">
    <location>
        <begin position="1"/>
        <end position="19"/>
    </location>
</feature>
<dbReference type="EMBL" id="JARTQQ020000001">
    <property type="protein sequence ID" value="MEC5727808.1"/>
    <property type="molecule type" value="Genomic_DNA"/>
</dbReference>
<comment type="caution">
    <text evidence="6">The sequence shown here is derived from an EMBL/GenBank/DDBJ whole genome shotgun (WGS) entry which is preliminary data.</text>
</comment>
<keyword evidence="7" id="KW-1185">Reference proteome</keyword>
<dbReference type="InterPro" id="IPR050263">
    <property type="entry name" value="Bact_Fimbrial_Adh_Pro"/>
</dbReference>
<keyword evidence="4" id="KW-0281">Fimbrium</keyword>
<reference evidence="6 7" key="1">
    <citation type="journal article" date="2023" name="Nat. Commun.">
        <title>Genomic dissection of endemic carbapenem resistance reveals metallo-beta-lactamase dissemination through clonal, plasmid and integron transfer.</title>
        <authorList>
            <person name="Macesic N."/>
            <person name="Hawkey J."/>
            <person name="Vezina B."/>
            <person name="Wisniewski J.A."/>
            <person name="Cottingham H."/>
            <person name="Blakeway L.V."/>
            <person name="Harshegyi T."/>
            <person name="Pragastis K."/>
            <person name="Badoordeen G.Z."/>
            <person name="Dennison A."/>
            <person name="Spelman D.W."/>
            <person name="Jenney A.W.J."/>
            <person name="Peleg A.Y."/>
        </authorList>
    </citation>
    <scope>NUCLEOTIDE SEQUENCE [LARGE SCALE GENOMIC DNA]</scope>
    <source>
        <strain evidence="6 7">CPO239</strain>
    </source>
</reference>
<comment type="subcellular location">
    <subcellularLocation>
        <location evidence="1">Fimbrium</location>
    </subcellularLocation>
</comment>
<dbReference type="Gene3D" id="2.60.40.1090">
    <property type="entry name" value="Fimbrial-type adhesion domain"/>
    <property type="match status" value="1"/>
</dbReference>
<protein>
    <submittedName>
        <fullName evidence="6">Fimbrial protein</fullName>
    </submittedName>
</protein>
<organism evidence="6 7">
    <name type="scientific">Enterobacter asburiae</name>
    <dbReference type="NCBI Taxonomy" id="61645"/>
    <lineage>
        <taxon>Bacteria</taxon>
        <taxon>Pseudomonadati</taxon>
        <taxon>Pseudomonadota</taxon>
        <taxon>Gammaproteobacteria</taxon>
        <taxon>Enterobacterales</taxon>
        <taxon>Enterobacteriaceae</taxon>
        <taxon>Enterobacter</taxon>
        <taxon>Enterobacter cloacae complex</taxon>
    </lineage>
</organism>
<dbReference type="PANTHER" id="PTHR33420">
    <property type="entry name" value="FIMBRIAL SUBUNIT ELFA-RELATED"/>
    <property type="match status" value="1"/>
</dbReference>